<evidence type="ECO:0000313" key="2">
    <source>
        <dbReference type="EMBL" id="SFD65494.1"/>
    </source>
</evidence>
<organism evidence="2 3">
    <name type="scientific">Klenkia taihuensis</name>
    <dbReference type="NCBI Taxonomy" id="1225127"/>
    <lineage>
        <taxon>Bacteria</taxon>
        <taxon>Bacillati</taxon>
        <taxon>Actinomycetota</taxon>
        <taxon>Actinomycetes</taxon>
        <taxon>Geodermatophilales</taxon>
        <taxon>Geodermatophilaceae</taxon>
        <taxon>Klenkia</taxon>
    </lineage>
</organism>
<keyword evidence="3" id="KW-1185">Reference proteome</keyword>
<dbReference type="PANTHER" id="PTHR43649">
    <property type="entry name" value="ARABINOSE-BINDING PROTEIN-RELATED"/>
    <property type="match status" value="1"/>
</dbReference>
<dbReference type="STRING" id="1225127.SAMN05661030_3907"/>
<keyword evidence="1" id="KW-0732">Signal</keyword>
<dbReference type="OrthoDB" id="8317736at2"/>
<reference evidence="3" key="1">
    <citation type="submission" date="2016-10" db="EMBL/GenBank/DDBJ databases">
        <authorList>
            <person name="Varghese N."/>
            <person name="Submissions S."/>
        </authorList>
    </citation>
    <scope>NUCLEOTIDE SEQUENCE [LARGE SCALE GENOMIC DNA]</scope>
    <source>
        <strain evidence="3">DSM 45962</strain>
    </source>
</reference>
<dbReference type="EMBL" id="FOMD01000005">
    <property type="protein sequence ID" value="SFD65494.1"/>
    <property type="molecule type" value="Genomic_DNA"/>
</dbReference>
<evidence type="ECO:0000256" key="1">
    <source>
        <dbReference type="SAM" id="SignalP"/>
    </source>
</evidence>
<protein>
    <submittedName>
        <fullName evidence="2">Xylobiose transport system substrate-binding protein</fullName>
    </submittedName>
</protein>
<feature type="signal peptide" evidence="1">
    <location>
        <begin position="1"/>
        <end position="18"/>
    </location>
</feature>
<dbReference type="AlphaFoldDB" id="A0A1I1U464"/>
<name>A0A1I1U464_9ACTN</name>
<dbReference type="Proteomes" id="UP000199022">
    <property type="component" value="Unassembled WGS sequence"/>
</dbReference>
<dbReference type="RefSeq" id="WP_091563552.1">
    <property type="nucleotide sequence ID" value="NZ_BNAC01000001.1"/>
</dbReference>
<dbReference type="Pfam" id="PF01547">
    <property type="entry name" value="SBP_bac_1"/>
    <property type="match status" value="1"/>
</dbReference>
<gene>
    <name evidence="2" type="ORF">SAMN05661030_3907</name>
</gene>
<dbReference type="SUPFAM" id="SSF53850">
    <property type="entry name" value="Periplasmic binding protein-like II"/>
    <property type="match status" value="1"/>
</dbReference>
<dbReference type="InterPro" id="IPR006059">
    <property type="entry name" value="SBP"/>
</dbReference>
<feature type="chain" id="PRO_5038602140" evidence="1">
    <location>
        <begin position="19"/>
        <end position="432"/>
    </location>
</feature>
<evidence type="ECO:0000313" key="3">
    <source>
        <dbReference type="Proteomes" id="UP000199022"/>
    </source>
</evidence>
<sequence length="432" mass="45240">MNRSRWTRTLFASGAALAVAVSATGCGGGSTEASSPTGDASFWTLQDPTNTVQQAGIDAFNETGDGTVTLDAVPSDGYLDKLRVSMGSGQAPDMFFSWGGGPMREYAEADRIVDIASLPGAENLADQFLPSVLQAGSSDDGTVFGIPCRGTQPVFLFYNKQVFADAGVEPPTTMSDLQDLVGTFQDRGITPIALAGESSSSWTELMWLSYLTDRIGGPEVFQRIESGEEDAWRDPAVLQAAETIQDLVDSGAFGTNFGSVGYGAGGSSTLVSSGQAAMQLMGSWEYAVQQEASADFAANGLGYVPFPAVEGGAGDPDNIVGNPTNYVSVTSGAPSQTAADYLETLTSDEYVQGLVDLGEVPVTANAEEALASAPNPDYARFQFDLVANAPTFTQSWDQALGFEIATPMLAALQELFNGQQTPEQFVDTVAAI</sequence>
<dbReference type="PROSITE" id="PS51257">
    <property type="entry name" value="PROKAR_LIPOPROTEIN"/>
    <property type="match status" value="1"/>
</dbReference>
<accession>A0A1I1U464</accession>
<dbReference type="Gene3D" id="3.40.190.10">
    <property type="entry name" value="Periplasmic binding protein-like II"/>
    <property type="match status" value="2"/>
</dbReference>
<dbReference type="InterPro" id="IPR050490">
    <property type="entry name" value="Bact_solute-bd_prot1"/>
</dbReference>
<proteinExistence type="predicted"/>
<dbReference type="PANTHER" id="PTHR43649:SF14">
    <property type="entry name" value="BLR3389 PROTEIN"/>
    <property type="match status" value="1"/>
</dbReference>